<keyword evidence="9" id="KW-0472">Membrane</keyword>
<gene>
    <name evidence="12" type="primary">nrfG</name>
    <name evidence="12" type="ORF">NCTC12026_02838</name>
</gene>
<dbReference type="GO" id="GO:0005886">
    <property type="term" value="C:plasma membrane"/>
    <property type="evidence" value="ECO:0007669"/>
    <property type="project" value="TreeGrafter"/>
</dbReference>
<keyword evidence="3 9" id="KW-0479">Metal-binding</keyword>
<feature type="chain" id="PRO_5016485805" description="Formate-dependent nitrite reductase complex subunit" evidence="9">
    <location>
        <begin position="20"/>
        <end position="357"/>
    </location>
</feature>
<evidence type="ECO:0000256" key="3">
    <source>
        <dbReference type="ARBA" id="ARBA00022723"/>
    </source>
</evidence>
<reference evidence="12 13" key="1">
    <citation type="submission" date="2018-06" db="EMBL/GenBank/DDBJ databases">
        <authorList>
            <consortium name="Pathogen Informatics"/>
            <person name="Doyle S."/>
        </authorList>
    </citation>
    <scope>NUCLEOTIDE SEQUENCE [LARGE SCALE GENOMIC DNA]</scope>
    <source>
        <strain evidence="12 13">NCTC12026</strain>
    </source>
</reference>
<dbReference type="SUPFAM" id="SSF48452">
    <property type="entry name" value="TPR-like"/>
    <property type="match status" value="1"/>
</dbReference>
<dbReference type="Gene3D" id="1.10.8.640">
    <property type="entry name" value="Cytochrome C biogenesis protein"/>
    <property type="match status" value="1"/>
</dbReference>
<dbReference type="GO" id="GO:0046872">
    <property type="term" value="F:metal ion binding"/>
    <property type="evidence" value="ECO:0007669"/>
    <property type="project" value="UniProtKB-KW"/>
</dbReference>
<dbReference type="InterPro" id="IPR056413">
    <property type="entry name" value="TPR_CcmH_CycH"/>
</dbReference>
<feature type="domain" description="Cytochrome c-type biogenesis protein H TPR" evidence="11">
    <location>
        <begin position="212"/>
        <end position="331"/>
    </location>
</feature>
<evidence type="ECO:0000313" key="13">
    <source>
        <dbReference type="Proteomes" id="UP000255129"/>
    </source>
</evidence>
<evidence type="ECO:0000256" key="6">
    <source>
        <dbReference type="ARBA" id="ARBA00022803"/>
    </source>
</evidence>
<dbReference type="EMBL" id="UGUA01000002">
    <property type="protein sequence ID" value="SUC36413.1"/>
    <property type="molecule type" value="Genomic_DNA"/>
</dbReference>
<dbReference type="OrthoDB" id="9776053at2"/>
<accession>A0A379G761</accession>
<evidence type="ECO:0000259" key="10">
    <source>
        <dbReference type="Pfam" id="PF03918"/>
    </source>
</evidence>
<keyword evidence="4 9" id="KW-0732">Signal</keyword>
<proteinExistence type="inferred from homology"/>
<dbReference type="GO" id="GO:0017004">
    <property type="term" value="P:cytochrome complex assembly"/>
    <property type="evidence" value="ECO:0007669"/>
    <property type="project" value="UniProtKB-ARBA"/>
</dbReference>
<feature type="domain" description="CcmH/CycL/Ccl2/NrfF N-terminal" evidence="10">
    <location>
        <begin position="9"/>
        <end position="135"/>
    </location>
</feature>
<protein>
    <recommendedName>
        <fullName evidence="9">Formate-dependent nitrite reductase complex subunit</fullName>
    </recommendedName>
</protein>
<keyword evidence="9" id="KW-0812">Transmembrane</keyword>
<keyword evidence="9" id="KW-1133">Transmembrane helix</keyword>
<evidence type="ECO:0000259" key="11">
    <source>
        <dbReference type="Pfam" id="PF23914"/>
    </source>
</evidence>
<dbReference type="NCBIfam" id="TIGR03147">
    <property type="entry name" value="cyt_nit_nrfF"/>
    <property type="match status" value="1"/>
</dbReference>
<evidence type="ECO:0000256" key="2">
    <source>
        <dbReference type="ARBA" id="ARBA00022617"/>
    </source>
</evidence>
<dbReference type="PROSITE" id="PS50005">
    <property type="entry name" value="TPR"/>
    <property type="match status" value="1"/>
</dbReference>
<dbReference type="Pfam" id="PF03918">
    <property type="entry name" value="CcmH"/>
    <property type="match status" value="1"/>
</dbReference>
<comment type="function">
    <text evidence="9">Possible subunit of a heme lyase.</text>
</comment>
<dbReference type="FunFam" id="1.10.8.640:FF:000001">
    <property type="entry name" value="Cytochrome c-type biogenesis protein"/>
    <property type="match status" value="1"/>
</dbReference>
<keyword evidence="5" id="KW-0677">Repeat</keyword>
<name>A0A379G761_9GAMM</name>
<evidence type="ECO:0000256" key="7">
    <source>
        <dbReference type="ARBA" id="ARBA00023004"/>
    </source>
</evidence>
<dbReference type="Pfam" id="PF23914">
    <property type="entry name" value="TPR_CcmH_CycH"/>
    <property type="match status" value="1"/>
</dbReference>
<dbReference type="InterPro" id="IPR051263">
    <property type="entry name" value="C-type_cytochrome_biogenesis"/>
</dbReference>
<dbReference type="InterPro" id="IPR019734">
    <property type="entry name" value="TPR_rpt"/>
</dbReference>
<dbReference type="Proteomes" id="UP000255129">
    <property type="component" value="Unassembled WGS sequence"/>
</dbReference>
<feature type="transmembrane region" description="Helical" evidence="9">
    <location>
        <begin position="169"/>
        <end position="188"/>
    </location>
</feature>
<dbReference type="PANTHER" id="PTHR47870">
    <property type="entry name" value="CYTOCHROME C-TYPE BIOGENESIS PROTEIN CCMH"/>
    <property type="match status" value="1"/>
</dbReference>
<dbReference type="CDD" id="cd16378">
    <property type="entry name" value="CcmH_N"/>
    <property type="match status" value="1"/>
</dbReference>
<dbReference type="PANTHER" id="PTHR47870:SF2">
    <property type="entry name" value="FORMATE-DEPENDENT NITRITE REDUCTASE COMPLEX SUBUNIT NRFF"/>
    <property type="match status" value="1"/>
</dbReference>
<feature type="repeat" description="TPR" evidence="8">
    <location>
        <begin position="232"/>
        <end position="265"/>
    </location>
</feature>
<sequence>MVKFIVSLLLLICTFSVHAQIVDTWQFSSSEEQEISLQIASQLRCPQCQNQNLLESNAPTAVSMRHQVFKMVAEGKTESQIIAYMTERYGNFVLYNPPFSLGTSLLWLLPLLSIITIIFILWRFGLFKKKNNQSETSLILIDNPDYSESQLLPLDIKNTELSKSVWFKYHYIFMSFILVVVMVGYFALPRFQLVLESYQVMTDPMQSFTPLQQETRDLQRLQDDIRQTPDNSELWATLGEYYLYQNSYQNSLIAYRYALQYSGENAQLYSAIAAVLYYQAGQQLTDDVQKMIDKALSLDENEVTALMLLASDAFMNANYATAINIWQTLLDNNSSRINRAQIIEAIQMAKLMENNAK</sequence>
<evidence type="ECO:0000256" key="5">
    <source>
        <dbReference type="ARBA" id="ARBA00022737"/>
    </source>
</evidence>
<keyword evidence="6 8" id="KW-0802">TPR repeat</keyword>
<dbReference type="InterPro" id="IPR017565">
    <property type="entry name" value="For-dep_Cytc_NO2Rdtase_NrfF"/>
</dbReference>
<comment type="similarity">
    <text evidence="1 9">Belongs to the CcmH/CycL/Ccl2/NrfF family.</text>
</comment>
<evidence type="ECO:0000313" key="12">
    <source>
        <dbReference type="EMBL" id="SUC36413.1"/>
    </source>
</evidence>
<dbReference type="InterPro" id="IPR011990">
    <property type="entry name" value="TPR-like_helical_dom_sf"/>
</dbReference>
<dbReference type="InterPro" id="IPR038297">
    <property type="entry name" value="CcmH/CycL/NrfF/Ccl2_sf"/>
</dbReference>
<dbReference type="Gene3D" id="1.25.40.10">
    <property type="entry name" value="Tetratricopeptide repeat domain"/>
    <property type="match status" value="1"/>
</dbReference>
<evidence type="ECO:0000256" key="9">
    <source>
        <dbReference type="RuleBase" id="RU364112"/>
    </source>
</evidence>
<dbReference type="RefSeq" id="WP_006815078.1">
    <property type="nucleotide sequence ID" value="NZ_AP018946.1"/>
</dbReference>
<keyword evidence="2 9" id="KW-0349">Heme</keyword>
<evidence type="ECO:0000256" key="8">
    <source>
        <dbReference type="PROSITE-ProRule" id="PRU00339"/>
    </source>
</evidence>
<keyword evidence="7 9" id="KW-0408">Iron</keyword>
<feature type="transmembrane region" description="Helical" evidence="9">
    <location>
        <begin position="105"/>
        <end position="124"/>
    </location>
</feature>
<organism evidence="12 13">
    <name type="scientific">Providencia rustigianii</name>
    <dbReference type="NCBI Taxonomy" id="158850"/>
    <lineage>
        <taxon>Bacteria</taxon>
        <taxon>Pseudomonadati</taxon>
        <taxon>Pseudomonadota</taxon>
        <taxon>Gammaproteobacteria</taxon>
        <taxon>Enterobacterales</taxon>
        <taxon>Morganellaceae</taxon>
        <taxon>Providencia</taxon>
    </lineage>
</organism>
<dbReference type="InterPro" id="IPR005616">
    <property type="entry name" value="CcmH/CycL/Ccl2/NrfF_N"/>
</dbReference>
<dbReference type="AlphaFoldDB" id="A0A379G761"/>
<feature type="signal peptide" evidence="9">
    <location>
        <begin position="1"/>
        <end position="19"/>
    </location>
</feature>
<evidence type="ECO:0000256" key="4">
    <source>
        <dbReference type="ARBA" id="ARBA00022729"/>
    </source>
</evidence>
<evidence type="ECO:0000256" key="1">
    <source>
        <dbReference type="ARBA" id="ARBA00010342"/>
    </source>
</evidence>